<name>A0A9D1GZL5_9ACTN</name>
<evidence type="ECO:0000313" key="3">
    <source>
        <dbReference type="EMBL" id="HIT76072.1"/>
    </source>
</evidence>
<sequence length="522" mass="58734">MTSTPGPIDRRTLLRMSGGAVVGGAFAAGLTTLPAHADTDQDRPKRQFRAMWISSVVNIDWPSKTGLSVEEQQEEFVAWLDLARELNLNAVISQVRPTADAFWPSEHEPWSQYLTGTQGEDPGYDPLAFQLAEARKRNLEYHAWFNPYRVSMSEDPDQLVADHPGRLHPEWVFGYGGKLYYNPGIPEVREFVQDAMLDAVARYDIDGVHFDDYFYPYPVDDLDYPDADTYQEYGRGIDSIEDWRRDNINLLVKEMGERIHDLKPWVKFGISPFGIWRNASSDPLGSQTSGTESYDAISADSRTWVKQGWVDYINPQIYWQIGLDVADYAALVPWWADVVADTDVSLYIGQAAYKVTSGVFTDPKELSQHLTFNQDYPQVDGDVWFSAKDVRDDELDAISLMAERHYSRPALSPLMKHLGGRAPQAPVAMTARRISGGIQVQWGHRGAVTPASYAIWRLKGRRLPTADDLADATCLVATVRASGARPERWVDTTAASGKDYTYVVTAYDRLGHESEMSRALYA</sequence>
<reference evidence="3" key="2">
    <citation type="journal article" date="2021" name="PeerJ">
        <title>Extensive microbial diversity within the chicken gut microbiome revealed by metagenomics and culture.</title>
        <authorList>
            <person name="Gilroy R."/>
            <person name="Ravi A."/>
            <person name="Getino M."/>
            <person name="Pursley I."/>
            <person name="Horton D.L."/>
            <person name="Alikhan N.F."/>
            <person name="Baker D."/>
            <person name="Gharbi K."/>
            <person name="Hall N."/>
            <person name="Watson M."/>
            <person name="Adriaenssens E.M."/>
            <person name="Foster-Nyarko E."/>
            <person name="Jarju S."/>
            <person name="Secka A."/>
            <person name="Antonio M."/>
            <person name="Oren A."/>
            <person name="Chaudhuri R.R."/>
            <person name="La Ragione R."/>
            <person name="Hildebrand F."/>
            <person name="Pallen M.J."/>
        </authorList>
    </citation>
    <scope>NUCLEOTIDE SEQUENCE</scope>
    <source>
        <strain evidence="3">ChiGjej1B1-24693</strain>
    </source>
</reference>
<dbReference type="InterPro" id="IPR006311">
    <property type="entry name" value="TAT_signal"/>
</dbReference>
<dbReference type="PROSITE" id="PS51318">
    <property type="entry name" value="TAT"/>
    <property type="match status" value="1"/>
</dbReference>
<dbReference type="PANTHER" id="PTHR43405:SF1">
    <property type="entry name" value="GLYCOSYL HYDROLASE DIGH"/>
    <property type="match status" value="1"/>
</dbReference>
<dbReference type="PANTHER" id="PTHR43405">
    <property type="entry name" value="GLYCOSYL HYDROLASE DIGH"/>
    <property type="match status" value="1"/>
</dbReference>
<dbReference type="GO" id="GO:0005975">
    <property type="term" value="P:carbohydrate metabolic process"/>
    <property type="evidence" value="ECO:0007669"/>
    <property type="project" value="UniProtKB-ARBA"/>
</dbReference>
<organism evidence="3 4">
    <name type="scientific">Candidatus Avipropionibacterium avicola</name>
    <dbReference type="NCBI Taxonomy" id="2840701"/>
    <lineage>
        <taxon>Bacteria</taxon>
        <taxon>Bacillati</taxon>
        <taxon>Actinomycetota</taxon>
        <taxon>Actinomycetes</taxon>
        <taxon>Propionibacteriales</taxon>
        <taxon>Propionibacteriaceae</taxon>
        <taxon>Propionibacteriaceae incertae sedis</taxon>
        <taxon>Candidatus Avipropionibacterium</taxon>
    </lineage>
</organism>
<dbReference type="Gene3D" id="2.60.40.10">
    <property type="entry name" value="Immunoglobulins"/>
    <property type="match status" value="1"/>
</dbReference>
<dbReference type="InterPro" id="IPR013783">
    <property type="entry name" value="Ig-like_fold"/>
</dbReference>
<accession>A0A9D1GZL5</accession>
<dbReference type="AlphaFoldDB" id="A0A9D1GZL5"/>
<proteinExistence type="predicted"/>
<keyword evidence="1" id="KW-0732">Signal</keyword>
<comment type="caution">
    <text evidence="3">The sequence shown here is derived from an EMBL/GenBank/DDBJ whole genome shotgun (WGS) entry which is preliminary data.</text>
</comment>
<dbReference type="InterPro" id="IPR052177">
    <property type="entry name" value="Divisome_Glycosyl_Hydrolase"/>
</dbReference>
<dbReference type="Proteomes" id="UP000886842">
    <property type="component" value="Unassembled WGS sequence"/>
</dbReference>
<dbReference type="Pfam" id="PF02638">
    <property type="entry name" value="GHL10"/>
    <property type="match status" value="1"/>
</dbReference>
<protein>
    <submittedName>
        <fullName evidence="3">Family 10 glycosylhydrolase</fullName>
    </submittedName>
</protein>
<evidence type="ECO:0000259" key="2">
    <source>
        <dbReference type="Pfam" id="PF02638"/>
    </source>
</evidence>
<dbReference type="InterPro" id="IPR017853">
    <property type="entry name" value="GH"/>
</dbReference>
<evidence type="ECO:0000313" key="4">
    <source>
        <dbReference type="Proteomes" id="UP000886842"/>
    </source>
</evidence>
<gene>
    <name evidence="3" type="ORF">IAA98_10835</name>
</gene>
<evidence type="ECO:0000256" key="1">
    <source>
        <dbReference type="ARBA" id="ARBA00022729"/>
    </source>
</evidence>
<dbReference type="InterPro" id="IPR003790">
    <property type="entry name" value="GHL10"/>
</dbReference>
<dbReference type="EMBL" id="DVLP01000319">
    <property type="protein sequence ID" value="HIT76072.1"/>
    <property type="molecule type" value="Genomic_DNA"/>
</dbReference>
<dbReference type="SUPFAM" id="SSF51445">
    <property type="entry name" value="(Trans)glycosidases"/>
    <property type="match status" value="1"/>
</dbReference>
<dbReference type="Gene3D" id="3.20.20.80">
    <property type="entry name" value="Glycosidases"/>
    <property type="match status" value="1"/>
</dbReference>
<feature type="domain" description="Glycosyl hydrolase-like 10" evidence="2">
    <location>
        <begin position="48"/>
        <end position="363"/>
    </location>
</feature>
<reference evidence="3" key="1">
    <citation type="submission" date="2020-10" db="EMBL/GenBank/DDBJ databases">
        <authorList>
            <person name="Gilroy R."/>
        </authorList>
    </citation>
    <scope>NUCLEOTIDE SEQUENCE</scope>
    <source>
        <strain evidence="3">ChiGjej1B1-24693</strain>
    </source>
</reference>